<accession>A0AA38X315</accession>
<dbReference type="GO" id="GO:0005975">
    <property type="term" value="P:carbohydrate metabolic process"/>
    <property type="evidence" value="ECO:0007669"/>
    <property type="project" value="InterPro"/>
</dbReference>
<feature type="domain" description="Glycosyl hydrolase family 95 N-terminal" evidence="1">
    <location>
        <begin position="10"/>
        <end position="273"/>
    </location>
</feature>
<dbReference type="EMBL" id="JAPDRK010000015">
    <property type="protein sequence ID" value="KAJ9605865.1"/>
    <property type="molecule type" value="Genomic_DNA"/>
</dbReference>
<evidence type="ECO:0000313" key="4">
    <source>
        <dbReference type="EMBL" id="KAJ9605865.1"/>
    </source>
</evidence>
<dbReference type="Proteomes" id="UP001172673">
    <property type="component" value="Unassembled WGS sequence"/>
</dbReference>
<dbReference type="GO" id="GO:0004560">
    <property type="term" value="F:alpha-L-fucosidase activity"/>
    <property type="evidence" value="ECO:0007669"/>
    <property type="project" value="InterPro"/>
</dbReference>
<dbReference type="InterPro" id="IPR054363">
    <property type="entry name" value="GH95_cat"/>
</dbReference>
<dbReference type="InterPro" id="IPR008928">
    <property type="entry name" value="6-hairpin_glycosidase_sf"/>
</dbReference>
<comment type="caution">
    <text evidence="4">The sequence shown here is derived from an EMBL/GenBank/DDBJ whole genome shotgun (WGS) entry which is preliminary data.</text>
</comment>
<dbReference type="SUPFAM" id="SSF48208">
    <property type="entry name" value="Six-hairpin glycosidases"/>
    <property type="match status" value="1"/>
</dbReference>
<dbReference type="InterPro" id="IPR012341">
    <property type="entry name" value="6hp_glycosidase-like_sf"/>
</dbReference>
<evidence type="ECO:0000259" key="3">
    <source>
        <dbReference type="Pfam" id="PF22124"/>
    </source>
</evidence>
<evidence type="ECO:0000259" key="2">
    <source>
        <dbReference type="Pfam" id="PF21307"/>
    </source>
</evidence>
<protein>
    <recommendedName>
        <fullName evidence="6">Glycosyl hydrolase family 95 N-terminal domain-containing protein</fullName>
    </recommendedName>
</protein>
<dbReference type="Pfam" id="PF21307">
    <property type="entry name" value="Glyco_hydro_95_C"/>
    <property type="match status" value="1"/>
</dbReference>
<gene>
    <name evidence="4" type="ORF">H2200_009714</name>
</gene>
<dbReference type="InterPro" id="IPR027414">
    <property type="entry name" value="GH95_N_dom"/>
</dbReference>
<keyword evidence="5" id="KW-1185">Reference proteome</keyword>
<dbReference type="PANTHER" id="PTHR31084:SF18">
    <property type="entry name" value="GLYCOSYL HYDROLASE FAMILY 95 N-TERMINAL DOMAIN-CONTAINING PROTEIN"/>
    <property type="match status" value="1"/>
</dbReference>
<sequence>MAPQKHNRVLWYEQPAKVWTEALPIGTGRLGAMIKGGLDEDRLWMNEDSVWYGGPQNRVNPLAKASLPEVRRLLDLNKVQEAQELLKRTFTALPASLRHYSPLGDVFFNFGHGDPTDNKHDFSGIPDMTKRAVRPVAQDYTRDLDLKTAVSSVRYTYQGVEYLREYFASVTDEVVAVRISSNRPNAVRFRVRISRGSNENPMMEHDCLYDSHEITPDGLLLKANLGGPTAVWAAMGIKVVVEDGKEQCLLGEELDVTGNSVVVLVAGETTFRNKDASQAVTERLEAAAKHSWQQLRDRHVGRYSSIYSGVSLSLGEKSSELSAIPTDKRILRIRDGEVDNDLPALLFSFGRYLLIASSLSGLPANLQGIWNHHHQPVWGSKYTININLEMNYWLSEVANLSECHLVLFNHIQRIAERGKQVAQDMYGCRGFVTHHNTDIWGDCAPQDRYIPATYWVLGGAWLCTHLWEHYLFTHDEEFLKWAYPILQEAALFFEDFLIEENGVLVVSPTVSAENSYVIPGTQEIGAICVGATWDSQILYELFTGCAEASKILGQPAERYFNVLSKLPQPKIGKHGELLEWMEDLEEAEPGHRHISHAFGLYPGRSLLSEEHKAAVKVTLQRRLAGGGGHTGWSAAWILALYARLREPKPAQAIIQKFLSHSTLPNLFGDHPPFQIDGNFGIAAGIAEMLIQSHEEGFVDLLPCLPQEWEDVGHAKGLCARGGIVVDMEWKKGKLTSAQFTGRRNVEFVARIDVERLQGGSGQMSIKLDAGESKTFPGTWPER</sequence>
<name>A0AA38X315_9EURO</name>
<dbReference type="Gene3D" id="1.50.10.10">
    <property type="match status" value="1"/>
</dbReference>
<proteinExistence type="predicted"/>
<dbReference type="PANTHER" id="PTHR31084">
    <property type="entry name" value="ALPHA-L-FUCOSIDASE 2"/>
    <property type="match status" value="1"/>
</dbReference>
<dbReference type="PIRSF" id="PIRSF007663">
    <property type="entry name" value="UCP007663"/>
    <property type="match status" value="1"/>
</dbReference>
<dbReference type="AlphaFoldDB" id="A0AA38X315"/>
<evidence type="ECO:0008006" key="6">
    <source>
        <dbReference type="Google" id="ProtNLM"/>
    </source>
</evidence>
<organism evidence="4 5">
    <name type="scientific">Cladophialophora chaetospira</name>
    <dbReference type="NCBI Taxonomy" id="386627"/>
    <lineage>
        <taxon>Eukaryota</taxon>
        <taxon>Fungi</taxon>
        <taxon>Dikarya</taxon>
        <taxon>Ascomycota</taxon>
        <taxon>Pezizomycotina</taxon>
        <taxon>Eurotiomycetes</taxon>
        <taxon>Chaetothyriomycetidae</taxon>
        <taxon>Chaetothyriales</taxon>
        <taxon>Herpotrichiellaceae</taxon>
        <taxon>Cladophialophora</taxon>
    </lineage>
</organism>
<dbReference type="Pfam" id="PF14498">
    <property type="entry name" value="Glyco_hyd_65N_2"/>
    <property type="match status" value="1"/>
</dbReference>
<dbReference type="InterPro" id="IPR049053">
    <property type="entry name" value="AFCA-like_C"/>
</dbReference>
<reference evidence="4" key="1">
    <citation type="submission" date="2022-10" db="EMBL/GenBank/DDBJ databases">
        <title>Culturing micro-colonial fungi from biological soil crusts in the Mojave desert and describing Neophaeococcomyces mojavensis, and introducing the new genera and species Taxawa tesnikishii.</title>
        <authorList>
            <person name="Kurbessoian T."/>
            <person name="Stajich J.E."/>
        </authorList>
    </citation>
    <scope>NUCLEOTIDE SEQUENCE</scope>
    <source>
        <strain evidence="4">TK_41</strain>
    </source>
</reference>
<feature type="domain" description="Alpha fucosidase A-like C-terminal" evidence="2">
    <location>
        <begin position="691"/>
        <end position="753"/>
    </location>
</feature>
<dbReference type="Pfam" id="PF22124">
    <property type="entry name" value="Glyco_hydro_95_cat"/>
    <property type="match status" value="1"/>
</dbReference>
<dbReference type="InterPro" id="IPR016518">
    <property type="entry name" value="Alpha-L-fucosidase"/>
</dbReference>
<feature type="domain" description="Glycosyl hydrolase family 95 catalytic" evidence="3">
    <location>
        <begin position="291"/>
        <end position="689"/>
    </location>
</feature>
<evidence type="ECO:0000313" key="5">
    <source>
        <dbReference type="Proteomes" id="UP001172673"/>
    </source>
</evidence>
<evidence type="ECO:0000259" key="1">
    <source>
        <dbReference type="Pfam" id="PF14498"/>
    </source>
</evidence>